<evidence type="ECO:0000256" key="8">
    <source>
        <dbReference type="ARBA" id="ARBA00022777"/>
    </source>
</evidence>
<keyword evidence="12 15" id="KW-0472">Membrane</keyword>
<evidence type="ECO:0000256" key="12">
    <source>
        <dbReference type="ARBA" id="ARBA00023136"/>
    </source>
</evidence>
<feature type="modified residue" description="4-aspartylphosphate" evidence="14">
    <location>
        <position position="723"/>
    </location>
</feature>
<evidence type="ECO:0000256" key="4">
    <source>
        <dbReference type="ARBA" id="ARBA00022553"/>
    </source>
</evidence>
<dbReference type="PRINTS" id="PR00344">
    <property type="entry name" value="BCTRLSENSOR"/>
</dbReference>
<gene>
    <name evidence="19" type="ORF">HYN46_00800</name>
</gene>
<feature type="domain" description="Histidine kinase" evidence="16">
    <location>
        <begin position="294"/>
        <end position="521"/>
    </location>
</feature>
<keyword evidence="9" id="KW-0067">ATP-binding</keyword>
<dbReference type="InterPro" id="IPR036890">
    <property type="entry name" value="HATPase_C_sf"/>
</dbReference>
<evidence type="ECO:0000256" key="10">
    <source>
        <dbReference type="ARBA" id="ARBA00022989"/>
    </source>
</evidence>
<dbReference type="FunFam" id="3.30.565.10:FF:000010">
    <property type="entry name" value="Sensor histidine kinase RcsC"/>
    <property type="match status" value="1"/>
</dbReference>
<dbReference type="RefSeq" id="WP_114897672.1">
    <property type="nucleotide sequence ID" value="NZ_CP031222.1"/>
</dbReference>
<dbReference type="InterPro" id="IPR008207">
    <property type="entry name" value="Sig_transdc_His_kin_Hpt_dom"/>
</dbReference>
<keyword evidence="11" id="KW-0902">Two-component regulatory system</keyword>
<dbReference type="SUPFAM" id="SSF52172">
    <property type="entry name" value="CheY-like"/>
    <property type="match status" value="1"/>
</dbReference>
<comment type="subcellular location">
    <subcellularLocation>
        <location evidence="2">Membrane</location>
    </subcellularLocation>
</comment>
<dbReference type="Pfam" id="PF00072">
    <property type="entry name" value="Response_reg"/>
    <property type="match status" value="1"/>
</dbReference>
<sequence length="950" mass="106253">MASAQTSWFHRLSIQNAYGQLVALIFVPITILTLIGASLVISETARATKAEQRSRAEAVLARYQLASKTLIPLLEQPDGAGKARNILQNILGEENVKRAALIDIHGIPRLSMGYNADADWAKFSINRQTFGPLPSSVGNNYGLRVGFATDSPIWLVIDMDNQPLELARYRVWGVLVITGLITLLLLLLCLSFYSTRWISPIYELRMLLQRLSITTLNQPIESNSYGEMRLLQKDFGYFLRRLHSSVVELQAYSDQTEDDLRQTLDTIEMQNITYRQARDSALQASTTKSVFLANISHELRTPLNSIDGFINLLSRRGELSDEQTLYVQTIRKSSAHLLALINDVLDFSKIEAGKLVLDKAPFNLEETVFDVIDMLTPLASEKNLNIAVYFYDDVPRQAHGDALRLKQILTNLVSNAIKFTQQGEVIIRVRLDDPAQQPQRIHQNLIHFSVQDSGIGLGSMEKDHLFQSFHQGDPSVNRQYGGTGLGLAIVRQLAQLMGGEVGFEDNAEQGATFWFTALLGVTQENFVDWPQFNGRRVLAHIEHRASLNVLRAYLGHMAVELEQASSLPDLFGRLTAFEEETQGRGWVITDADANDTPALLREIRTRYSGALVIYGYQMAIDPVVLTEYQVQALYQPVSRVGLLSVLEPKNKNELAAAPRFEGRNLHVLAVDDHAPNLLVLDALLGDLGIQTTKASSGLEAIEYIESRLHPESPEAPFDLIFMDIQMPRMSGLETTQRIRLLETEYAETYHEQQHTPIIALTAHALSDERERLLAAGMDDYFSKPIQQAQLVDILERWTGQFATNSPNAYFDNSAIEPVSHPIVDWQLSLKLAAGKVDLARDLLRMLIEALPTDKMELIASWESRNFESLMSEVHRLHGGSRYTGTPTLRKTTGVMERALTAAQKNGTLINFESETALKTELLVNFSAMMDAIDAVLAYPFEQVGLSVDPP</sequence>
<dbReference type="SMART" id="SM00387">
    <property type="entry name" value="HATPase_c"/>
    <property type="match status" value="1"/>
</dbReference>
<evidence type="ECO:0000259" key="17">
    <source>
        <dbReference type="PROSITE" id="PS50110"/>
    </source>
</evidence>
<dbReference type="SUPFAM" id="SSF47226">
    <property type="entry name" value="Histidine-containing phosphotransfer domain, HPT domain"/>
    <property type="match status" value="1"/>
</dbReference>
<dbReference type="GO" id="GO:0005524">
    <property type="term" value="F:ATP binding"/>
    <property type="evidence" value="ECO:0007669"/>
    <property type="project" value="UniProtKB-KW"/>
</dbReference>
<name>A0A345P2Q3_9GAMM</name>
<keyword evidence="7" id="KW-0547">Nucleotide-binding</keyword>
<dbReference type="InterPro" id="IPR003661">
    <property type="entry name" value="HisK_dim/P_dom"/>
</dbReference>
<dbReference type="AlphaFoldDB" id="A0A345P2Q3"/>
<dbReference type="FunFam" id="1.10.287.130:FF:000004">
    <property type="entry name" value="Ethylene receptor 1"/>
    <property type="match status" value="1"/>
</dbReference>
<feature type="modified residue" description="Phosphohistidine" evidence="13">
    <location>
        <position position="874"/>
    </location>
</feature>
<organism evidence="19 20">
    <name type="scientific">Aquirhabdus parva</name>
    <dbReference type="NCBI Taxonomy" id="2283318"/>
    <lineage>
        <taxon>Bacteria</taxon>
        <taxon>Pseudomonadati</taxon>
        <taxon>Pseudomonadota</taxon>
        <taxon>Gammaproteobacteria</taxon>
        <taxon>Moraxellales</taxon>
        <taxon>Moraxellaceae</taxon>
        <taxon>Aquirhabdus</taxon>
    </lineage>
</organism>
<evidence type="ECO:0000259" key="16">
    <source>
        <dbReference type="PROSITE" id="PS50109"/>
    </source>
</evidence>
<dbReference type="Gene3D" id="1.20.120.160">
    <property type="entry name" value="HPT domain"/>
    <property type="match status" value="1"/>
</dbReference>
<feature type="transmembrane region" description="Helical" evidence="15">
    <location>
        <begin position="171"/>
        <end position="193"/>
    </location>
</feature>
<evidence type="ECO:0000256" key="14">
    <source>
        <dbReference type="PROSITE-ProRule" id="PRU00169"/>
    </source>
</evidence>
<keyword evidence="5" id="KW-0808">Transferase</keyword>
<dbReference type="Pfam" id="PF02518">
    <property type="entry name" value="HATPase_c"/>
    <property type="match status" value="1"/>
</dbReference>
<accession>A0A345P2Q3</accession>
<dbReference type="Gene3D" id="3.30.565.10">
    <property type="entry name" value="Histidine kinase-like ATPase, C-terminal domain"/>
    <property type="match status" value="1"/>
</dbReference>
<dbReference type="Gene3D" id="3.40.50.2300">
    <property type="match status" value="1"/>
</dbReference>
<dbReference type="EC" id="2.7.13.3" evidence="3"/>
<dbReference type="GO" id="GO:0005886">
    <property type="term" value="C:plasma membrane"/>
    <property type="evidence" value="ECO:0007669"/>
    <property type="project" value="UniProtKB-SubCell"/>
</dbReference>
<dbReference type="PROSITE" id="PS50110">
    <property type="entry name" value="RESPONSE_REGULATORY"/>
    <property type="match status" value="1"/>
</dbReference>
<dbReference type="InterPro" id="IPR036641">
    <property type="entry name" value="HPT_dom_sf"/>
</dbReference>
<dbReference type="PROSITE" id="PS50894">
    <property type="entry name" value="HPT"/>
    <property type="match status" value="1"/>
</dbReference>
<dbReference type="Pfam" id="PF00512">
    <property type="entry name" value="HisKA"/>
    <property type="match status" value="1"/>
</dbReference>
<dbReference type="Proteomes" id="UP000253940">
    <property type="component" value="Chromosome"/>
</dbReference>
<evidence type="ECO:0000256" key="9">
    <source>
        <dbReference type="ARBA" id="ARBA00022840"/>
    </source>
</evidence>
<dbReference type="InterPro" id="IPR011006">
    <property type="entry name" value="CheY-like_superfamily"/>
</dbReference>
<dbReference type="OrthoDB" id="9797243at2"/>
<evidence type="ECO:0000313" key="20">
    <source>
        <dbReference type="Proteomes" id="UP000253940"/>
    </source>
</evidence>
<dbReference type="SMART" id="SM00448">
    <property type="entry name" value="REC"/>
    <property type="match status" value="1"/>
</dbReference>
<dbReference type="Pfam" id="PF01627">
    <property type="entry name" value="Hpt"/>
    <property type="match status" value="1"/>
</dbReference>
<dbReference type="Gene3D" id="1.10.287.130">
    <property type="match status" value="1"/>
</dbReference>
<dbReference type="CDD" id="cd16922">
    <property type="entry name" value="HATPase_EvgS-ArcB-TorS-like"/>
    <property type="match status" value="1"/>
</dbReference>
<dbReference type="SUPFAM" id="SSF55874">
    <property type="entry name" value="ATPase domain of HSP90 chaperone/DNA topoisomerase II/histidine kinase"/>
    <property type="match status" value="1"/>
</dbReference>
<feature type="domain" description="Response regulatory" evidence="17">
    <location>
        <begin position="666"/>
        <end position="798"/>
    </location>
</feature>
<evidence type="ECO:0000256" key="3">
    <source>
        <dbReference type="ARBA" id="ARBA00012438"/>
    </source>
</evidence>
<evidence type="ECO:0000256" key="15">
    <source>
        <dbReference type="SAM" id="Phobius"/>
    </source>
</evidence>
<dbReference type="InterPro" id="IPR005467">
    <property type="entry name" value="His_kinase_dom"/>
</dbReference>
<dbReference type="EMBL" id="CP031222">
    <property type="protein sequence ID" value="AXI01562.1"/>
    <property type="molecule type" value="Genomic_DNA"/>
</dbReference>
<evidence type="ECO:0000256" key="1">
    <source>
        <dbReference type="ARBA" id="ARBA00000085"/>
    </source>
</evidence>
<dbReference type="KEGG" id="mbah:HYN46_00800"/>
<dbReference type="InterPro" id="IPR004358">
    <property type="entry name" value="Sig_transdc_His_kin-like_C"/>
</dbReference>
<dbReference type="PANTHER" id="PTHR45339">
    <property type="entry name" value="HYBRID SIGNAL TRANSDUCTION HISTIDINE KINASE J"/>
    <property type="match status" value="1"/>
</dbReference>
<dbReference type="PANTHER" id="PTHR45339:SF5">
    <property type="entry name" value="HISTIDINE KINASE"/>
    <property type="match status" value="1"/>
</dbReference>
<dbReference type="PROSITE" id="PS50109">
    <property type="entry name" value="HIS_KIN"/>
    <property type="match status" value="1"/>
</dbReference>
<dbReference type="CDD" id="cd17546">
    <property type="entry name" value="REC_hyHK_CKI1_RcsC-like"/>
    <property type="match status" value="1"/>
</dbReference>
<keyword evidence="10 15" id="KW-1133">Transmembrane helix</keyword>
<evidence type="ECO:0000256" key="11">
    <source>
        <dbReference type="ARBA" id="ARBA00023012"/>
    </source>
</evidence>
<keyword evidence="6 15" id="KW-0812">Transmembrane</keyword>
<dbReference type="InterPro" id="IPR036097">
    <property type="entry name" value="HisK_dim/P_sf"/>
</dbReference>
<comment type="catalytic activity">
    <reaction evidence="1">
        <text>ATP + protein L-histidine = ADP + protein N-phospho-L-histidine.</text>
        <dbReference type="EC" id="2.7.13.3"/>
    </reaction>
</comment>
<feature type="transmembrane region" description="Helical" evidence="15">
    <location>
        <begin position="17"/>
        <end position="41"/>
    </location>
</feature>
<evidence type="ECO:0000313" key="19">
    <source>
        <dbReference type="EMBL" id="AXI01562.1"/>
    </source>
</evidence>
<dbReference type="SMART" id="SM00388">
    <property type="entry name" value="HisKA"/>
    <property type="match status" value="1"/>
</dbReference>
<evidence type="ECO:0000256" key="2">
    <source>
        <dbReference type="ARBA" id="ARBA00004370"/>
    </source>
</evidence>
<dbReference type="InterPro" id="IPR001789">
    <property type="entry name" value="Sig_transdc_resp-reg_receiver"/>
</dbReference>
<reference evidence="19 20" key="1">
    <citation type="submission" date="2018-07" db="EMBL/GenBank/DDBJ databases">
        <title>Genome sequencing of Moraxellaceae gen. HYN0046.</title>
        <authorList>
            <person name="Kim M."/>
            <person name="Yi H."/>
        </authorList>
    </citation>
    <scope>NUCLEOTIDE SEQUENCE [LARGE SCALE GENOMIC DNA]</scope>
    <source>
        <strain evidence="19 20">HYN0046</strain>
    </source>
</reference>
<evidence type="ECO:0000256" key="13">
    <source>
        <dbReference type="PROSITE-ProRule" id="PRU00110"/>
    </source>
</evidence>
<keyword evidence="4 14" id="KW-0597">Phosphoprotein</keyword>
<dbReference type="SUPFAM" id="SSF47384">
    <property type="entry name" value="Homodimeric domain of signal transducing histidine kinase"/>
    <property type="match status" value="1"/>
</dbReference>
<keyword evidence="20" id="KW-1185">Reference proteome</keyword>
<dbReference type="GO" id="GO:0000155">
    <property type="term" value="F:phosphorelay sensor kinase activity"/>
    <property type="evidence" value="ECO:0007669"/>
    <property type="project" value="InterPro"/>
</dbReference>
<evidence type="ECO:0000256" key="7">
    <source>
        <dbReference type="ARBA" id="ARBA00022741"/>
    </source>
</evidence>
<protein>
    <recommendedName>
        <fullName evidence="3">histidine kinase</fullName>
        <ecNumber evidence="3">2.7.13.3</ecNumber>
    </recommendedName>
</protein>
<proteinExistence type="predicted"/>
<evidence type="ECO:0000256" key="5">
    <source>
        <dbReference type="ARBA" id="ARBA00022679"/>
    </source>
</evidence>
<keyword evidence="8" id="KW-0418">Kinase</keyword>
<dbReference type="CDD" id="cd00082">
    <property type="entry name" value="HisKA"/>
    <property type="match status" value="1"/>
</dbReference>
<feature type="domain" description="HPt" evidence="18">
    <location>
        <begin position="835"/>
        <end position="935"/>
    </location>
</feature>
<dbReference type="InterPro" id="IPR003594">
    <property type="entry name" value="HATPase_dom"/>
</dbReference>
<evidence type="ECO:0000256" key="6">
    <source>
        <dbReference type="ARBA" id="ARBA00022692"/>
    </source>
</evidence>
<evidence type="ECO:0000259" key="18">
    <source>
        <dbReference type="PROSITE" id="PS50894"/>
    </source>
</evidence>
<dbReference type="CDD" id="cd00088">
    <property type="entry name" value="HPT"/>
    <property type="match status" value="1"/>
</dbReference>